<evidence type="ECO:0000313" key="2">
    <source>
        <dbReference type="Proteomes" id="UP000197587"/>
    </source>
</evidence>
<dbReference type="EMBL" id="JASZ02000010">
    <property type="protein sequence ID" value="OWK98431.1"/>
    <property type="molecule type" value="Genomic_DNA"/>
</dbReference>
<dbReference type="Proteomes" id="UP000197587">
    <property type="component" value="Unassembled WGS sequence"/>
</dbReference>
<gene>
    <name evidence="1" type="ORF">AP75_06220</name>
</gene>
<accession>A0A246B9W0</accession>
<keyword evidence="1" id="KW-0449">Lipoprotein</keyword>
<dbReference type="PROSITE" id="PS51257">
    <property type="entry name" value="PROKAR_LIPOPROTEIN"/>
    <property type="match status" value="1"/>
</dbReference>
<reference evidence="1 2" key="1">
    <citation type="submission" date="2017-05" db="EMBL/GenBank/DDBJ databases">
        <title>Genome of Chryseobacterium haifense.</title>
        <authorList>
            <person name="Newman J.D."/>
        </authorList>
    </citation>
    <scope>NUCLEOTIDE SEQUENCE [LARGE SCALE GENOMIC DNA]</scope>
    <source>
        <strain evidence="1 2">DSM 19056</strain>
    </source>
</reference>
<name>A0A246B9W0_9FLAO</name>
<dbReference type="Pfam" id="PF14109">
    <property type="entry name" value="GldH_lipo"/>
    <property type="match status" value="1"/>
</dbReference>
<dbReference type="AlphaFoldDB" id="A0A246B9W0"/>
<proteinExistence type="predicted"/>
<evidence type="ECO:0000313" key="1">
    <source>
        <dbReference type="EMBL" id="OWK98431.1"/>
    </source>
</evidence>
<comment type="caution">
    <text evidence="1">The sequence shown here is derived from an EMBL/GenBank/DDBJ whole genome shotgun (WGS) entry which is preliminary data.</text>
</comment>
<keyword evidence="2" id="KW-1185">Reference proteome</keyword>
<dbReference type="InterPro" id="IPR020018">
    <property type="entry name" value="Motility-assoc_lipoprot_GldH"/>
</dbReference>
<dbReference type="RefSeq" id="WP_031504233.1">
    <property type="nucleotide sequence ID" value="NZ_JASZ02000010.1"/>
</dbReference>
<sequence>MTKHKILGVFSGFVLLMACNSSSENVDIKSINGNWNKKTEQKFGFTVHDAQHPKNIIFVVRNNNEYPYSNIRFIVNFGEAKSNKKITDTLNYVLAKPNGEWIGKGFGDTKETLFQYKINYKFPKNGDYQIGVIHGMRTDNLKGIEDIGVKIESVKP</sequence>
<dbReference type="NCBIfam" id="TIGR03511">
    <property type="entry name" value="GldH_lipo"/>
    <property type="match status" value="1"/>
</dbReference>
<protein>
    <submittedName>
        <fullName evidence="1">Gliding motility lipoprotein GldH</fullName>
    </submittedName>
</protein>
<organism evidence="1 2">
    <name type="scientific">Kaistella haifensis DSM 19056</name>
    <dbReference type="NCBI Taxonomy" id="1450526"/>
    <lineage>
        <taxon>Bacteria</taxon>
        <taxon>Pseudomonadati</taxon>
        <taxon>Bacteroidota</taxon>
        <taxon>Flavobacteriia</taxon>
        <taxon>Flavobacteriales</taxon>
        <taxon>Weeksellaceae</taxon>
        <taxon>Chryseobacterium group</taxon>
        <taxon>Kaistella</taxon>
    </lineage>
</organism>